<evidence type="ECO:0000256" key="2">
    <source>
        <dbReference type="ARBA" id="ARBA00022692"/>
    </source>
</evidence>
<feature type="transmembrane region" description="Helical" evidence="6">
    <location>
        <begin position="49"/>
        <end position="76"/>
    </location>
</feature>
<comment type="caution">
    <text evidence="8">The sequence shown here is derived from an EMBL/GenBank/DDBJ whole genome shotgun (WGS) entry which is preliminary data.</text>
</comment>
<feature type="region of interest" description="Disordered" evidence="5">
    <location>
        <begin position="510"/>
        <end position="573"/>
    </location>
</feature>
<keyword evidence="2 6" id="KW-0812">Transmembrane</keyword>
<accession>A0ABV7I850</accession>
<comment type="subcellular location">
    <subcellularLocation>
        <location evidence="1">Membrane</location>
    </subcellularLocation>
</comment>
<dbReference type="InterPro" id="IPR016982">
    <property type="entry name" value="Mms48"/>
</dbReference>
<name>A0ABV7I850_9RHOB</name>
<dbReference type="InterPro" id="IPR011990">
    <property type="entry name" value="TPR-like_helical_dom_sf"/>
</dbReference>
<evidence type="ECO:0000256" key="4">
    <source>
        <dbReference type="ARBA" id="ARBA00023136"/>
    </source>
</evidence>
<dbReference type="RefSeq" id="WP_207471229.1">
    <property type="nucleotide sequence ID" value="NZ_JAFNAW010000064.1"/>
</dbReference>
<evidence type="ECO:0000256" key="1">
    <source>
        <dbReference type="ARBA" id="ARBA00004370"/>
    </source>
</evidence>
<evidence type="ECO:0000256" key="5">
    <source>
        <dbReference type="SAM" id="MobiDB-lite"/>
    </source>
</evidence>
<protein>
    <submittedName>
        <fullName evidence="8">Heme biosynthesis HemY N-terminal domain-containing protein</fullName>
    </submittedName>
</protein>
<evidence type="ECO:0000256" key="6">
    <source>
        <dbReference type="SAM" id="Phobius"/>
    </source>
</evidence>
<dbReference type="SUPFAM" id="SSF48452">
    <property type="entry name" value="TPR-like"/>
    <property type="match status" value="2"/>
</dbReference>
<dbReference type="EMBL" id="JBHRTE010000007">
    <property type="protein sequence ID" value="MFC3166814.1"/>
    <property type="molecule type" value="Genomic_DNA"/>
</dbReference>
<reference evidence="9" key="1">
    <citation type="journal article" date="2019" name="Int. J. Syst. Evol. Microbiol.">
        <title>The Global Catalogue of Microorganisms (GCM) 10K type strain sequencing project: providing services to taxonomists for standard genome sequencing and annotation.</title>
        <authorList>
            <consortium name="The Broad Institute Genomics Platform"/>
            <consortium name="The Broad Institute Genome Sequencing Center for Infectious Disease"/>
            <person name="Wu L."/>
            <person name="Ma J."/>
        </authorList>
    </citation>
    <scope>NUCLEOTIDE SEQUENCE [LARGE SCALE GENOMIC DNA]</scope>
    <source>
        <strain evidence="9">KCTC 52239</strain>
    </source>
</reference>
<gene>
    <name evidence="8" type="ORF">ACFOD7_01980</name>
</gene>
<proteinExistence type="predicted"/>
<organism evidence="8 9">
    <name type="scientific">Paracoccus fontiphilus</name>
    <dbReference type="NCBI Taxonomy" id="1815556"/>
    <lineage>
        <taxon>Bacteria</taxon>
        <taxon>Pseudomonadati</taxon>
        <taxon>Pseudomonadota</taxon>
        <taxon>Alphaproteobacteria</taxon>
        <taxon>Rhodobacterales</taxon>
        <taxon>Paracoccaceae</taxon>
        <taxon>Paracoccus</taxon>
    </lineage>
</organism>
<evidence type="ECO:0000256" key="3">
    <source>
        <dbReference type="ARBA" id="ARBA00022989"/>
    </source>
</evidence>
<dbReference type="Proteomes" id="UP001595557">
    <property type="component" value="Unassembled WGS sequence"/>
</dbReference>
<feature type="domain" description="HemY N-terminal" evidence="7">
    <location>
        <begin position="33"/>
        <end position="142"/>
    </location>
</feature>
<evidence type="ECO:0000313" key="8">
    <source>
        <dbReference type="EMBL" id="MFC3166814.1"/>
    </source>
</evidence>
<dbReference type="PIRSF" id="PIRSF031802">
    <property type="entry name" value="UCP031802"/>
    <property type="match status" value="1"/>
</dbReference>
<dbReference type="InterPro" id="IPR010817">
    <property type="entry name" value="HemY_N"/>
</dbReference>
<keyword evidence="9" id="KW-1185">Reference proteome</keyword>
<dbReference type="Gene3D" id="1.25.40.10">
    <property type="entry name" value="Tetratricopeptide repeat domain"/>
    <property type="match status" value="1"/>
</dbReference>
<dbReference type="Pfam" id="PF07219">
    <property type="entry name" value="HemY_N"/>
    <property type="match status" value="1"/>
</dbReference>
<keyword evidence="3 6" id="KW-1133">Transmembrane helix</keyword>
<evidence type="ECO:0000313" key="9">
    <source>
        <dbReference type="Proteomes" id="UP001595557"/>
    </source>
</evidence>
<sequence>MLLSLLKILFFFAVVLVVSLGAVHLSETGQMLRVEYAGTEYVLTPVKAVVALLVLMVLAWLVFKALGLALAFLRFLAGDETAINRYFARSRERKGYAALGEGMLAVASGEGRLAQDKAAKAEKYLQMPHVTNLLSAQAAEVAGDKARAGQVYRTLLEDDRTRFVGIRGLMRQKMDEGDTATALLLAQKAYALKPKHRELQDTLLDLEMRQNDWKGARQLLKDKRRQGDLPKDVHIRRDAVLALQEASEVLAQGNSISAREAAISANKASPDLIPAAVLAARSYVAQKDYRNASRVLEKTWSVRPHPDVAAAYAEIVPDETPSARLTRFERLIAKNPNDEESRLLKAELLLAAEDFPGARRALGDLAEKHPTVRTLSIMAAVERGEGADDSVVRGYLARALTASRGPQWVCDKCHNVMSDWAPTCDSCGGFDTLTWREPELRNSGVTTTKGAEMLPLLVGGPRHAPATSQSEVVAEPVVEETVTDMPPPEKPKPRRVEVADVAPGMVPRESDYVAVEPARTITTPEPAPARVEPQPQPVVFPADAPRPADEPVLVRPDVVPPEEAEWTEGKSRP</sequence>
<evidence type="ECO:0000259" key="7">
    <source>
        <dbReference type="Pfam" id="PF07219"/>
    </source>
</evidence>
<keyword evidence="4 6" id="KW-0472">Membrane</keyword>